<evidence type="ECO:0000313" key="2">
    <source>
        <dbReference type="Proteomes" id="UP000321577"/>
    </source>
</evidence>
<accession>A0A512MB97</accession>
<sequence length="64" mass="7301">MNKLHRIQLLTLTAGGRILRMEDEASGLSIERRLDPRLPLVVQKERLERLFEAMLQSDLSVVGS</sequence>
<reference evidence="1 2" key="1">
    <citation type="submission" date="2019-07" db="EMBL/GenBank/DDBJ databases">
        <title>Whole genome shotgun sequence of Brevifollis gellanilyticus NBRC 108608.</title>
        <authorList>
            <person name="Hosoyama A."/>
            <person name="Uohara A."/>
            <person name="Ohji S."/>
            <person name="Ichikawa N."/>
        </authorList>
    </citation>
    <scope>NUCLEOTIDE SEQUENCE [LARGE SCALE GENOMIC DNA]</scope>
    <source>
        <strain evidence="1 2">NBRC 108608</strain>
    </source>
</reference>
<dbReference type="EMBL" id="BKAG01000024">
    <property type="protein sequence ID" value="GEP44006.1"/>
    <property type="molecule type" value="Genomic_DNA"/>
</dbReference>
<comment type="caution">
    <text evidence="1">The sequence shown here is derived from an EMBL/GenBank/DDBJ whole genome shotgun (WGS) entry which is preliminary data.</text>
</comment>
<gene>
    <name evidence="1" type="ORF">BGE01nite_32970</name>
</gene>
<dbReference type="Proteomes" id="UP000321577">
    <property type="component" value="Unassembled WGS sequence"/>
</dbReference>
<keyword evidence="2" id="KW-1185">Reference proteome</keyword>
<evidence type="ECO:0000313" key="1">
    <source>
        <dbReference type="EMBL" id="GEP44006.1"/>
    </source>
</evidence>
<name>A0A512MB97_9BACT</name>
<protein>
    <submittedName>
        <fullName evidence="1">Uncharacterized protein</fullName>
    </submittedName>
</protein>
<proteinExistence type="predicted"/>
<organism evidence="1 2">
    <name type="scientific">Brevifollis gellanilyticus</name>
    <dbReference type="NCBI Taxonomy" id="748831"/>
    <lineage>
        <taxon>Bacteria</taxon>
        <taxon>Pseudomonadati</taxon>
        <taxon>Verrucomicrobiota</taxon>
        <taxon>Verrucomicrobiia</taxon>
        <taxon>Verrucomicrobiales</taxon>
        <taxon>Verrucomicrobiaceae</taxon>
    </lineage>
</organism>
<dbReference type="AlphaFoldDB" id="A0A512MB97"/>